<dbReference type="GO" id="GO:0004190">
    <property type="term" value="F:aspartic-type endopeptidase activity"/>
    <property type="evidence" value="ECO:0007669"/>
    <property type="project" value="UniProtKB-KW"/>
</dbReference>
<dbReference type="Proteomes" id="UP001567538">
    <property type="component" value="Unassembled WGS sequence"/>
</dbReference>
<evidence type="ECO:0000259" key="6">
    <source>
        <dbReference type="PROSITE" id="PS51767"/>
    </source>
</evidence>
<name>A0ABD1GBY0_SALDI</name>
<dbReference type="Gene3D" id="2.40.70.10">
    <property type="entry name" value="Acid Proteases"/>
    <property type="match status" value="2"/>
</dbReference>
<dbReference type="InterPro" id="IPR032799">
    <property type="entry name" value="TAXi_C"/>
</dbReference>
<dbReference type="Pfam" id="PF14543">
    <property type="entry name" value="TAXi_N"/>
    <property type="match status" value="1"/>
</dbReference>
<keyword evidence="3 7" id="KW-0378">Hydrolase</keyword>
<feature type="signal peptide" evidence="5">
    <location>
        <begin position="1"/>
        <end position="24"/>
    </location>
</feature>
<feature type="region of interest" description="Disordered" evidence="4">
    <location>
        <begin position="482"/>
        <end position="530"/>
    </location>
</feature>
<evidence type="ECO:0000256" key="4">
    <source>
        <dbReference type="SAM" id="MobiDB-lite"/>
    </source>
</evidence>
<feature type="compositionally biased region" description="Polar residues" evidence="4">
    <location>
        <begin position="489"/>
        <end position="508"/>
    </location>
</feature>
<evidence type="ECO:0000313" key="8">
    <source>
        <dbReference type="Proteomes" id="UP001567538"/>
    </source>
</evidence>
<feature type="compositionally biased region" description="Low complexity" evidence="4">
    <location>
        <begin position="512"/>
        <end position="527"/>
    </location>
</feature>
<feature type="chain" id="PRO_5044803871" evidence="5">
    <location>
        <begin position="25"/>
        <end position="558"/>
    </location>
</feature>
<keyword evidence="3" id="KW-0064">Aspartyl protease</keyword>
<dbReference type="PANTHER" id="PTHR13683:SF339">
    <property type="entry name" value="PEPTIDASE A1 DOMAIN-CONTAINING PROTEIN"/>
    <property type="match status" value="1"/>
</dbReference>
<feature type="domain" description="Peptidase A1" evidence="6">
    <location>
        <begin position="100"/>
        <end position="471"/>
    </location>
</feature>
<proteinExistence type="inferred from homology"/>
<dbReference type="InterPro" id="IPR032861">
    <property type="entry name" value="TAXi_N"/>
</dbReference>
<feature type="active site" evidence="2">
    <location>
        <position position="328"/>
    </location>
</feature>
<gene>
    <name evidence="7" type="ORF">AAHA92_24875</name>
</gene>
<dbReference type="FunFam" id="2.40.70.10:FF:000012">
    <property type="entry name" value="Aspartyl protease family protein 1"/>
    <property type="match status" value="1"/>
</dbReference>
<dbReference type="AlphaFoldDB" id="A0ABD1GBY0"/>
<dbReference type="CDD" id="cd05471">
    <property type="entry name" value="pepsin_like"/>
    <property type="match status" value="1"/>
</dbReference>
<evidence type="ECO:0000256" key="5">
    <source>
        <dbReference type="SAM" id="SignalP"/>
    </source>
</evidence>
<dbReference type="InterPro" id="IPR034164">
    <property type="entry name" value="Pepsin-like_dom"/>
</dbReference>
<dbReference type="EMBL" id="JBEAFC010000009">
    <property type="protein sequence ID" value="KAL1540533.1"/>
    <property type="molecule type" value="Genomic_DNA"/>
</dbReference>
<dbReference type="InterPro" id="IPR021109">
    <property type="entry name" value="Peptidase_aspartic_dom_sf"/>
</dbReference>
<evidence type="ECO:0000256" key="2">
    <source>
        <dbReference type="PIRSR" id="PIRSR601461-1"/>
    </source>
</evidence>
<keyword evidence="5" id="KW-0732">Signal</keyword>
<dbReference type="InterPro" id="IPR001461">
    <property type="entry name" value="Aspartic_peptidase_A1"/>
</dbReference>
<dbReference type="GO" id="GO:0006508">
    <property type="term" value="P:proteolysis"/>
    <property type="evidence" value="ECO:0007669"/>
    <property type="project" value="UniProtKB-KW"/>
</dbReference>
<evidence type="ECO:0000256" key="1">
    <source>
        <dbReference type="ARBA" id="ARBA00007447"/>
    </source>
</evidence>
<accession>A0ABD1GBY0</accession>
<comment type="caution">
    <text evidence="7">The sequence shown here is derived from an EMBL/GenBank/DDBJ whole genome shotgun (WGS) entry which is preliminary data.</text>
</comment>
<dbReference type="InterPro" id="IPR001969">
    <property type="entry name" value="Aspartic_peptidase_AS"/>
</dbReference>
<dbReference type="PRINTS" id="PR00792">
    <property type="entry name" value="PEPSIN"/>
</dbReference>
<keyword evidence="3" id="KW-0645">Protease</keyword>
<keyword evidence="8" id="KW-1185">Reference proteome</keyword>
<dbReference type="PROSITE" id="PS51767">
    <property type="entry name" value="PEPTIDASE_A1"/>
    <property type="match status" value="1"/>
</dbReference>
<evidence type="ECO:0000313" key="7">
    <source>
        <dbReference type="EMBL" id="KAL1540533.1"/>
    </source>
</evidence>
<sequence>MEKTSFFGAILVMVFAVDAYAAAAAHVYSSRLIHRFSDEVRRSGGEESSWPEGKRLEHMKVLLESDLKRQRLKLGTQNQVLVGSQGGDTFNYGNDMGWLHYTWIDIGSPKNSFLVALDTGSDMLWVPCDCVECAPLSLSHYNMLDKELGEYSPSRSNTSKHVPCSHTLCEMGPNCDSPNGRCPYLVQYLSDDTSSSGYLFEDQLHLASLGGSKQQSSVHSAVVVGCGSKQTGAYLNGIAPDGLMGLGPGDVSVPSLLAKSGLIPHSFSFCYDKSYSGRLYLGDQGPASQRSTSFVHLKGYNSAYLVEVENYCVGGSCLMQTGYVAQVDTGSSFTYLPSESYERIVSEVLTPSTVYVFCSTSWFHFSWFSKEFLNAQFHRQANATRITVQIFDSCYKASSLDIPNIPRMKLVFATNQSFEVDNPLFHIVDDQGEFYCLGIQRIDGDIGIIGQNFLMGYRLVFDWEKMKLGWSISDCHDVGEDGDGLHLPPSSSEVSPNPLPTNEQQQSPRGHAVPPAVAGRAPAKPSSASPPPAAYRYEFSAKTSLLLFLWIAYATYII</sequence>
<dbReference type="InterPro" id="IPR033121">
    <property type="entry name" value="PEPTIDASE_A1"/>
</dbReference>
<organism evidence="7 8">
    <name type="scientific">Salvia divinorum</name>
    <name type="common">Maria pastora</name>
    <name type="synonym">Diviner's sage</name>
    <dbReference type="NCBI Taxonomy" id="28513"/>
    <lineage>
        <taxon>Eukaryota</taxon>
        <taxon>Viridiplantae</taxon>
        <taxon>Streptophyta</taxon>
        <taxon>Embryophyta</taxon>
        <taxon>Tracheophyta</taxon>
        <taxon>Spermatophyta</taxon>
        <taxon>Magnoliopsida</taxon>
        <taxon>eudicotyledons</taxon>
        <taxon>Gunneridae</taxon>
        <taxon>Pentapetalae</taxon>
        <taxon>asterids</taxon>
        <taxon>lamiids</taxon>
        <taxon>Lamiales</taxon>
        <taxon>Lamiaceae</taxon>
        <taxon>Nepetoideae</taxon>
        <taxon>Mentheae</taxon>
        <taxon>Salviinae</taxon>
        <taxon>Salvia</taxon>
        <taxon>Salvia subgen. Calosphace</taxon>
    </lineage>
</organism>
<feature type="active site" evidence="2">
    <location>
        <position position="118"/>
    </location>
</feature>
<reference evidence="7 8" key="1">
    <citation type="submission" date="2024-06" db="EMBL/GenBank/DDBJ databases">
        <title>A chromosome level genome sequence of Diviner's sage (Salvia divinorum).</title>
        <authorList>
            <person name="Ford S.A."/>
            <person name="Ro D.-K."/>
            <person name="Ness R.W."/>
            <person name="Phillips M.A."/>
        </authorList>
    </citation>
    <scope>NUCLEOTIDE SEQUENCE [LARGE SCALE GENOMIC DNA]</scope>
    <source>
        <strain evidence="7">SAF-2024a</strain>
        <tissue evidence="7">Leaf</tissue>
    </source>
</reference>
<protein>
    <submittedName>
        <fullName evidence="7">Cathepsin D</fullName>
        <ecNumber evidence="7">3.4.23.5</ecNumber>
    </submittedName>
</protein>
<dbReference type="SUPFAM" id="SSF50630">
    <property type="entry name" value="Acid proteases"/>
    <property type="match status" value="1"/>
</dbReference>
<dbReference type="PROSITE" id="PS00141">
    <property type="entry name" value="ASP_PROTEASE"/>
    <property type="match status" value="1"/>
</dbReference>
<evidence type="ECO:0000256" key="3">
    <source>
        <dbReference type="RuleBase" id="RU000454"/>
    </source>
</evidence>
<dbReference type="PANTHER" id="PTHR13683">
    <property type="entry name" value="ASPARTYL PROTEASES"/>
    <property type="match status" value="1"/>
</dbReference>
<dbReference type="EC" id="3.4.23.5" evidence="7"/>
<comment type="similarity">
    <text evidence="1 3">Belongs to the peptidase A1 family.</text>
</comment>
<dbReference type="Pfam" id="PF14541">
    <property type="entry name" value="TAXi_C"/>
    <property type="match status" value="1"/>
</dbReference>